<comment type="similarity">
    <text evidence="5 6">Belongs to the peptidase S8 family.</text>
</comment>
<feature type="active site" description="Charge relay system" evidence="4 5">
    <location>
        <position position="247"/>
    </location>
</feature>
<dbReference type="InterPro" id="IPR000209">
    <property type="entry name" value="Peptidase_S8/S53_dom"/>
</dbReference>
<dbReference type="Gene3D" id="3.40.50.200">
    <property type="entry name" value="Peptidase S8/S53 domain"/>
    <property type="match status" value="1"/>
</dbReference>
<dbReference type="GO" id="GO:0016485">
    <property type="term" value="P:protein processing"/>
    <property type="evidence" value="ECO:0007669"/>
    <property type="project" value="TreeGrafter"/>
</dbReference>
<dbReference type="PRINTS" id="PR00723">
    <property type="entry name" value="SUBTILISIN"/>
</dbReference>
<keyword evidence="2 5" id="KW-0378">Hydrolase</keyword>
<feature type="region of interest" description="Disordered" evidence="7">
    <location>
        <begin position="191"/>
        <end position="210"/>
    </location>
</feature>
<evidence type="ECO:0000259" key="9">
    <source>
        <dbReference type="Pfam" id="PF08924"/>
    </source>
</evidence>
<dbReference type="Gene3D" id="3.20.20.80">
    <property type="entry name" value="Glycosidases"/>
    <property type="match status" value="1"/>
</dbReference>
<gene>
    <name evidence="10" type="ORF">SAMN06265795_11314</name>
</gene>
<sequence length="1237" mass="131641">MPPDTHTANATNAANADLLYYPNATDPPVRLLRDPKKFSVRFGLARSALSPEAQNLLRKHAAPLTRVDHYGIIVYELGSEPEQQQAVQVLNRERDIEIAAPVMHRGRQENDDVYLTRRFIVQFWPEVGRQQIDALNAKYGVRIISQLDYAPNGYVLLAPAGADGTGAVEAANAYRASGLTVFSHPDLISRRHKRDTATSPATRAERDARATRDADYLGRQWHLATARVNDAWTLTRGVPSIAVAILDDGIDVDHPEFAGKLCAGHDFSAGVDDPRPKSGSDNHGTACAGVAVAKGVRASGAAPGCSLIAARFPASLGDADEAAMFKWAADNGADVISCSWGPADGTGSVDPLPGSTQAAIAYCVHQGRGGKGIPVCFAAGNGDESVDLDGYASNPDVIAVAASNDQERRAWYSDHGNAVWICAPSSGDRDAGEKSVLTADRHGPDGYNNGGNEVDADYTATFGGTSSASPLVAGIIGLMLSANPDLTQTQVRDILRRTARKIDGGYDADGHSPEYGYGRVDACDAVRAALAAASDGPVIALRPPRIDAPASFSRGGPPPSFDIDPGDGAALYYAVEIATRHELFDDAAHGQERSPSSFYASWQDSPLLASNPYVMPEAAWARLCSADTLYYRAWFSSSADGWTDVAGTLDDADHAGAPSLALTGAAVRDAPLRARRDAVNTHAGFDRLAYPGDDVMRALWQHTNLAWTGFYLAPSPSQGYTGWMSKAATLRQMGWGLAPVYVGQQWPGGPGSHILGSDQGRLDAADAIRLADQAGIGDNAVIYLDIEVGGLLPPTMLAYAQAWIAGVRGSNYRPGVYCSFLNTAAQLRENNPDVFFWVFNINKFAPTQARNPDGSFRTPPVADSGCPFAVAWQYIQGAPTIPVPQDAGPALSLATVDMDCATVLDPSYPERVDAAAPQAASPASIMAPQSLARADGPPQFALDPGSGAAIYYAVEVATEPELFDSANEAERDPDNFYASWETEPFQADSVYALPASAWNRLMQAERLYYRAWFSSSADAWENAVATTADADAAAAPSILLSGQAVRDAGKVERPAIDAPSHAGRDGPAPVFRLRLPAAARSFRVEVGADPAHFTEAAAPGAAKGRYASPVRPVKPEPLFALPVDAWDALRLAPRLYYRVCVSSRRPGAAWRADDSSTPDAVLERLPWIDIVPGEADRLRGIEAGVRRSRSGRPAPLDNQEREGEEGGEGGGGTDPDEAAWRRRPRAMPIAPAHQAPR</sequence>
<feature type="domain" description="Peptidase S8/S53" evidence="8">
    <location>
        <begin position="241"/>
        <end position="518"/>
    </location>
</feature>
<dbReference type="PROSITE" id="PS00136">
    <property type="entry name" value="SUBTILASE_ASP"/>
    <property type="match status" value="1"/>
</dbReference>
<dbReference type="GO" id="GO:0004252">
    <property type="term" value="F:serine-type endopeptidase activity"/>
    <property type="evidence" value="ECO:0007669"/>
    <property type="project" value="UniProtKB-UniRule"/>
</dbReference>
<feature type="domain" description="Rv2525c-like glycoside hydrolase-like" evidence="9">
    <location>
        <begin position="725"/>
        <end position="822"/>
    </location>
</feature>
<evidence type="ECO:0000256" key="5">
    <source>
        <dbReference type="PROSITE-ProRule" id="PRU01240"/>
    </source>
</evidence>
<dbReference type="SUPFAM" id="SSF51445">
    <property type="entry name" value="(Trans)glycosidases"/>
    <property type="match status" value="1"/>
</dbReference>
<dbReference type="Pfam" id="PF08924">
    <property type="entry name" value="Rv2525c_GlyHyd-like"/>
    <property type="match status" value="1"/>
</dbReference>
<dbReference type="InterPro" id="IPR015500">
    <property type="entry name" value="Peptidase_S8_subtilisin-rel"/>
</dbReference>
<feature type="active site" description="Charge relay system" evidence="4 5">
    <location>
        <position position="466"/>
    </location>
</feature>
<evidence type="ECO:0000256" key="1">
    <source>
        <dbReference type="ARBA" id="ARBA00022670"/>
    </source>
</evidence>
<evidence type="ECO:0000313" key="11">
    <source>
        <dbReference type="Proteomes" id="UP000198284"/>
    </source>
</evidence>
<dbReference type="InterPro" id="IPR036852">
    <property type="entry name" value="Peptidase_S8/S53_dom_sf"/>
</dbReference>
<dbReference type="RefSeq" id="WP_089400521.1">
    <property type="nucleotide sequence ID" value="NZ_FZOT01000013.1"/>
</dbReference>
<dbReference type="PANTHER" id="PTHR42884:SF14">
    <property type="entry name" value="NEUROENDOCRINE CONVERTASE 1"/>
    <property type="match status" value="1"/>
</dbReference>
<dbReference type="InterPro" id="IPR023828">
    <property type="entry name" value="Peptidase_S8_Ser-AS"/>
</dbReference>
<dbReference type="GO" id="GO:0016020">
    <property type="term" value="C:membrane"/>
    <property type="evidence" value="ECO:0007669"/>
    <property type="project" value="TreeGrafter"/>
</dbReference>
<dbReference type="InterPro" id="IPR017853">
    <property type="entry name" value="GH"/>
</dbReference>
<proteinExistence type="inferred from homology"/>
<feature type="active site" description="Charge relay system" evidence="4 5">
    <location>
        <position position="283"/>
    </location>
</feature>
<evidence type="ECO:0000256" key="4">
    <source>
        <dbReference type="PIRSR" id="PIRSR615500-1"/>
    </source>
</evidence>
<name>A0A239JQI6_9BURK</name>
<dbReference type="AlphaFoldDB" id="A0A239JQI6"/>
<organism evidence="10 11">
    <name type="scientific">Noviherbaspirillum humi</name>
    <dbReference type="NCBI Taxonomy" id="1688639"/>
    <lineage>
        <taxon>Bacteria</taxon>
        <taxon>Pseudomonadati</taxon>
        <taxon>Pseudomonadota</taxon>
        <taxon>Betaproteobacteria</taxon>
        <taxon>Burkholderiales</taxon>
        <taxon>Oxalobacteraceae</taxon>
        <taxon>Noviherbaspirillum</taxon>
    </lineage>
</organism>
<dbReference type="InterPro" id="IPR023827">
    <property type="entry name" value="Peptidase_S8_Asp-AS"/>
</dbReference>
<dbReference type="EMBL" id="FZOT01000013">
    <property type="protein sequence ID" value="SNT07034.1"/>
    <property type="molecule type" value="Genomic_DNA"/>
</dbReference>
<evidence type="ECO:0000259" key="8">
    <source>
        <dbReference type="Pfam" id="PF00082"/>
    </source>
</evidence>
<dbReference type="PROSITE" id="PS00138">
    <property type="entry name" value="SUBTILASE_SER"/>
    <property type="match status" value="1"/>
</dbReference>
<dbReference type="InterPro" id="IPR022398">
    <property type="entry name" value="Peptidase_S8_His-AS"/>
</dbReference>
<evidence type="ECO:0000256" key="2">
    <source>
        <dbReference type="ARBA" id="ARBA00022801"/>
    </source>
</evidence>
<evidence type="ECO:0000256" key="3">
    <source>
        <dbReference type="ARBA" id="ARBA00022825"/>
    </source>
</evidence>
<protein>
    <submittedName>
        <fullName evidence="10">Serine protease, subtilisin family</fullName>
    </submittedName>
</protein>
<dbReference type="OrthoDB" id="9790784at2"/>
<dbReference type="SUPFAM" id="SSF52743">
    <property type="entry name" value="Subtilisin-like"/>
    <property type="match status" value="1"/>
</dbReference>
<dbReference type="CDD" id="cd07498">
    <property type="entry name" value="Peptidases_S8_15"/>
    <property type="match status" value="1"/>
</dbReference>
<evidence type="ECO:0000256" key="6">
    <source>
        <dbReference type="RuleBase" id="RU003355"/>
    </source>
</evidence>
<dbReference type="InterPro" id="IPR034054">
    <property type="entry name" value="Pep_S8_PrcA"/>
</dbReference>
<feature type="compositionally biased region" description="Low complexity" evidence="7">
    <location>
        <begin position="1226"/>
        <end position="1237"/>
    </location>
</feature>
<keyword evidence="3 5" id="KW-0720">Serine protease</keyword>
<keyword evidence="1 5" id="KW-0645">Protease</keyword>
<feature type="region of interest" description="Disordered" evidence="7">
    <location>
        <begin position="1182"/>
        <end position="1237"/>
    </location>
</feature>
<keyword evidence="11" id="KW-1185">Reference proteome</keyword>
<dbReference type="Proteomes" id="UP000198284">
    <property type="component" value="Unassembled WGS sequence"/>
</dbReference>
<dbReference type="PROSITE" id="PS51892">
    <property type="entry name" value="SUBTILASE"/>
    <property type="match status" value="1"/>
</dbReference>
<evidence type="ECO:0000256" key="7">
    <source>
        <dbReference type="SAM" id="MobiDB-lite"/>
    </source>
</evidence>
<reference evidence="10 11" key="1">
    <citation type="submission" date="2017-06" db="EMBL/GenBank/DDBJ databases">
        <authorList>
            <person name="Kim H.J."/>
            <person name="Triplett B.A."/>
        </authorList>
    </citation>
    <scope>NUCLEOTIDE SEQUENCE [LARGE SCALE GENOMIC DNA]</scope>
    <source>
        <strain evidence="10 11">U15</strain>
    </source>
</reference>
<dbReference type="PROSITE" id="PS00137">
    <property type="entry name" value="SUBTILASE_HIS"/>
    <property type="match status" value="1"/>
</dbReference>
<dbReference type="Pfam" id="PF00082">
    <property type="entry name" value="Peptidase_S8"/>
    <property type="match status" value="1"/>
</dbReference>
<accession>A0A239JQI6</accession>
<dbReference type="InterPro" id="IPR015020">
    <property type="entry name" value="Rv2525c-like_Glyco_Hydro-like"/>
</dbReference>
<evidence type="ECO:0000313" key="10">
    <source>
        <dbReference type="EMBL" id="SNT07034.1"/>
    </source>
</evidence>
<dbReference type="PANTHER" id="PTHR42884">
    <property type="entry name" value="PROPROTEIN CONVERTASE SUBTILISIN/KEXIN-RELATED"/>
    <property type="match status" value="1"/>
</dbReference>